<protein>
    <submittedName>
        <fullName evidence="1">Uncharacterized protein</fullName>
    </submittedName>
</protein>
<reference evidence="1 2" key="1">
    <citation type="submission" date="2020-08" db="EMBL/GenBank/DDBJ databases">
        <title>Genomic Encyclopedia of Type Strains, Phase IV (KMG-IV): sequencing the most valuable type-strain genomes for metagenomic binning, comparative biology and taxonomic classification.</title>
        <authorList>
            <person name="Goeker M."/>
        </authorList>
    </citation>
    <scope>NUCLEOTIDE SEQUENCE [LARGE SCALE GENOMIC DNA]</scope>
    <source>
        <strain evidence="1 2">DSM 22368</strain>
    </source>
</reference>
<accession>A0A7X0MWP9</accession>
<evidence type="ECO:0000313" key="1">
    <source>
        <dbReference type="EMBL" id="MBB6522420.1"/>
    </source>
</evidence>
<keyword evidence="2" id="KW-1185">Reference proteome</keyword>
<sequence>MEPELRALLDVLEKSNSTNLVKDYILPLAIVFMGGVIAHISTSYMRYLDAQKEKIDIANDWILGFQQAFNSLIAIKSNYHNKLTASPLQRAGSFPRTIGSAKKLDLQVSKLSFIAQHTSDFSEIDNNHKNPSYISALQSNYNLLIEILIQRNKLSEEISSSLSKKISPDVSNTTLDLDEIYTEVSPLIFLRYIQLTEQAIKMTDELAIAIHNFLCKFTDICRYAIDTKRVKHYRRIMDVYYDHLELLNKSPDVDYDALGLLLGISAQLAKEKFVTGYEDQPKPIRKTTDMLKNPSVNQSIRQHKEDIAIEKHHKYWWK</sequence>
<dbReference type="Proteomes" id="UP000528457">
    <property type="component" value="Unassembled WGS sequence"/>
</dbReference>
<dbReference type="InParanoid" id="A0A7X0MWP9"/>
<dbReference type="RefSeq" id="WP_166845918.1">
    <property type="nucleotide sequence ID" value="NZ_JAAONY010000002.1"/>
</dbReference>
<dbReference type="AlphaFoldDB" id="A0A7X0MWP9"/>
<comment type="caution">
    <text evidence="1">The sequence shown here is derived from an EMBL/GenBank/DDBJ whole genome shotgun (WGS) entry which is preliminary data.</text>
</comment>
<evidence type="ECO:0000313" key="2">
    <source>
        <dbReference type="Proteomes" id="UP000528457"/>
    </source>
</evidence>
<name>A0A7X0MWP9_9GAMM</name>
<gene>
    <name evidence="1" type="ORF">HNR48_002705</name>
</gene>
<proteinExistence type="predicted"/>
<organism evidence="1 2">
    <name type="scientific">Pseudoteredinibacter isoporae</name>
    <dbReference type="NCBI Taxonomy" id="570281"/>
    <lineage>
        <taxon>Bacteria</taxon>
        <taxon>Pseudomonadati</taxon>
        <taxon>Pseudomonadota</taxon>
        <taxon>Gammaproteobacteria</taxon>
        <taxon>Cellvibrionales</taxon>
        <taxon>Cellvibrionaceae</taxon>
        <taxon>Pseudoteredinibacter</taxon>
    </lineage>
</organism>
<dbReference type="EMBL" id="JACHHT010000002">
    <property type="protein sequence ID" value="MBB6522420.1"/>
    <property type="molecule type" value="Genomic_DNA"/>
</dbReference>